<proteinExistence type="predicted"/>
<evidence type="ECO:0000313" key="3">
    <source>
        <dbReference type="EMBL" id="CAB9505721.1"/>
    </source>
</evidence>
<sequence length="516" mass="57400">MNSRASDSSDVGSLYTSQFLPGDRGAKSMTGAPEEVAGTNDGARGTNVRALLLDFLKRSFSALWTLIVAFVGCIPELLFKGSPVIVGAALALLAELLLFIGIFFRAKYTGRRGTAWCHGVAILSILMILIFVWILAIARWTRRFEVDKQDGTDKARDDASSDDEEKNLPLNTMREDDHLESIDLTGSGENSEATPTATSTDASGREKPTKRLIPYLSNKTKWFALLVLTPLVVMMLVFTEITLWYQMPRNSIIKLDPNQLALSPKSEYVPAGCEIQERWDEAVKFFNGSISVADVLLVYVNNPFTDAPAYQADSTVYLPEYSRCPSVRLLVHEMVHVWQEQTSYWSGPGAPGRFIRMRLDRLRCSWCLEDYGGREGIITALEQSRSGNTTAADIKAAFGPEQMAEIVEDYYYHKLVSEMCDENIHEVEGRSLEALHSASDGSQANTSELLFYSPGHNSTGNSTMNASESIDSQDTADVDKAIEPDDDYSGFQFYEEFSNAEYCEALRFYSCQVINC</sequence>
<name>A0A9N8H932_9STRA</name>
<keyword evidence="2" id="KW-0472">Membrane</keyword>
<comment type="caution">
    <text evidence="3">The sequence shown here is derived from an EMBL/GenBank/DDBJ whole genome shotgun (WGS) entry which is preliminary data.</text>
</comment>
<feature type="region of interest" description="Disordered" evidence="1">
    <location>
        <begin position="456"/>
        <end position="475"/>
    </location>
</feature>
<feature type="transmembrane region" description="Helical" evidence="2">
    <location>
        <begin position="222"/>
        <end position="245"/>
    </location>
</feature>
<organism evidence="3 4">
    <name type="scientific">Seminavis robusta</name>
    <dbReference type="NCBI Taxonomy" id="568900"/>
    <lineage>
        <taxon>Eukaryota</taxon>
        <taxon>Sar</taxon>
        <taxon>Stramenopiles</taxon>
        <taxon>Ochrophyta</taxon>
        <taxon>Bacillariophyta</taxon>
        <taxon>Bacillariophyceae</taxon>
        <taxon>Bacillariophycidae</taxon>
        <taxon>Naviculales</taxon>
        <taxon>Naviculaceae</taxon>
        <taxon>Seminavis</taxon>
    </lineage>
</organism>
<dbReference type="Proteomes" id="UP001153069">
    <property type="component" value="Unassembled WGS sequence"/>
</dbReference>
<keyword evidence="2" id="KW-1133">Transmembrane helix</keyword>
<keyword evidence="2" id="KW-0812">Transmembrane</keyword>
<accession>A0A9N8H932</accession>
<keyword evidence="4" id="KW-1185">Reference proteome</keyword>
<dbReference type="AlphaFoldDB" id="A0A9N8H932"/>
<protein>
    <submittedName>
        <fullName evidence="3">Uncharacterized protein</fullName>
    </submittedName>
</protein>
<evidence type="ECO:0000313" key="4">
    <source>
        <dbReference type="Proteomes" id="UP001153069"/>
    </source>
</evidence>
<feature type="transmembrane region" description="Helical" evidence="2">
    <location>
        <begin position="116"/>
        <end position="138"/>
    </location>
</feature>
<reference evidence="3" key="1">
    <citation type="submission" date="2020-06" db="EMBL/GenBank/DDBJ databases">
        <authorList>
            <consortium name="Plant Systems Biology data submission"/>
        </authorList>
    </citation>
    <scope>NUCLEOTIDE SEQUENCE</scope>
    <source>
        <strain evidence="3">D6</strain>
    </source>
</reference>
<dbReference type="EMBL" id="CAICTM010000240">
    <property type="protein sequence ID" value="CAB9505721.1"/>
    <property type="molecule type" value="Genomic_DNA"/>
</dbReference>
<feature type="compositionally biased region" description="Polar residues" evidence="1">
    <location>
        <begin position="1"/>
        <end position="19"/>
    </location>
</feature>
<evidence type="ECO:0000256" key="2">
    <source>
        <dbReference type="SAM" id="Phobius"/>
    </source>
</evidence>
<gene>
    <name evidence="3" type="ORF">SEMRO_241_G096340.1</name>
</gene>
<feature type="region of interest" description="Disordered" evidence="1">
    <location>
        <begin position="1"/>
        <end position="40"/>
    </location>
</feature>
<feature type="transmembrane region" description="Helical" evidence="2">
    <location>
        <begin position="84"/>
        <end position="104"/>
    </location>
</feature>
<evidence type="ECO:0000256" key="1">
    <source>
        <dbReference type="SAM" id="MobiDB-lite"/>
    </source>
</evidence>
<feature type="compositionally biased region" description="Polar residues" evidence="1">
    <location>
        <begin position="187"/>
        <end position="202"/>
    </location>
</feature>
<feature type="transmembrane region" description="Helical" evidence="2">
    <location>
        <begin position="59"/>
        <end position="78"/>
    </location>
</feature>
<feature type="region of interest" description="Disordered" evidence="1">
    <location>
        <begin position="151"/>
        <end position="205"/>
    </location>
</feature>